<gene>
    <name evidence="1" type="ORF">SAMN04488095_2743</name>
</gene>
<keyword evidence="2" id="KW-1185">Reference proteome</keyword>
<dbReference type="Proteomes" id="UP000199110">
    <property type="component" value="Unassembled WGS sequence"/>
</dbReference>
<dbReference type="RefSeq" id="WP_092781733.1">
    <property type="nucleotide sequence ID" value="NZ_FORA01000003.1"/>
</dbReference>
<proteinExistence type="predicted"/>
<dbReference type="STRING" id="390807.SAMN04488095_2743"/>
<name>A0A1I3R0L7_9RHOB</name>
<dbReference type="OrthoDB" id="7726846at2"/>
<dbReference type="Pfam" id="PF11746">
    <property type="entry name" value="DUF3303"/>
    <property type="match status" value="1"/>
</dbReference>
<reference evidence="1 2" key="1">
    <citation type="submission" date="2016-10" db="EMBL/GenBank/DDBJ databases">
        <authorList>
            <person name="de Groot N.N."/>
        </authorList>
    </citation>
    <scope>NUCLEOTIDE SEQUENCE [LARGE SCALE GENOMIC DNA]</scope>
    <source>
        <strain evidence="1 2">DSM 19073</strain>
    </source>
</reference>
<protein>
    <submittedName>
        <fullName evidence="1">Uncharacterized protein</fullName>
    </submittedName>
</protein>
<evidence type="ECO:0000313" key="2">
    <source>
        <dbReference type="Proteomes" id="UP000199110"/>
    </source>
</evidence>
<dbReference type="InterPro" id="IPR021734">
    <property type="entry name" value="DUF3303"/>
</dbReference>
<accession>A0A1I3R0L7</accession>
<evidence type="ECO:0000313" key="1">
    <source>
        <dbReference type="EMBL" id="SFJ39888.1"/>
    </source>
</evidence>
<dbReference type="AlphaFoldDB" id="A0A1I3R0L7"/>
<dbReference type="EMBL" id="FORA01000003">
    <property type="protein sequence ID" value="SFJ39888.1"/>
    <property type="molecule type" value="Genomic_DNA"/>
</dbReference>
<organism evidence="1 2">
    <name type="scientific">Jannaschia pohangensis</name>
    <dbReference type="NCBI Taxonomy" id="390807"/>
    <lineage>
        <taxon>Bacteria</taxon>
        <taxon>Pseudomonadati</taxon>
        <taxon>Pseudomonadota</taxon>
        <taxon>Alphaproteobacteria</taxon>
        <taxon>Rhodobacterales</taxon>
        <taxon>Roseobacteraceae</taxon>
        <taxon>Jannaschia</taxon>
    </lineage>
</organism>
<sequence length="79" mass="8833">MNLLTHQTPADYDAWKADFDANAETRMNAGLTLMQLWRDVDGGGVTALFEVNDRNKAQTWLDAENQTDGPVSGRFMRTA</sequence>